<dbReference type="PROSITE" id="PS50931">
    <property type="entry name" value="HTH_LYSR"/>
    <property type="match status" value="1"/>
</dbReference>
<dbReference type="GO" id="GO:0003700">
    <property type="term" value="F:DNA-binding transcription factor activity"/>
    <property type="evidence" value="ECO:0007669"/>
    <property type="project" value="InterPro"/>
</dbReference>
<dbReference type="PANTHER" id="PTHR30126">
    <property type="entry name" value="HTH-TYPE TRANSCRIPTIONAL REGULATOR"/>
    <property type="match status" value="1"/>
</dbReference>
<sequence>MDLRQLETFIEVANLKSFSKAADKLYITQPTVTNHIQNLEKEMKTSLINRSGKNISLTPSGTILYEYAINIINSCKMAKFKLESFKGKIQGHLDIFSSTIPSKYVLPNIVYNFLLTYPDVTFSLISKDSKSIIKSILEGQSDFGIIGTKHCANQLEYIDLMEDNLFLITPNIKRFSCHNYSTLEKNILLKEKIIMREKGSGVRELVERQMELNFLNLKQLNIIGYVEDTEIIKKLVSLGAGISFLSEISVKDEIQQKKIKIFNIDGFNLNRKFYFVYHKTRHLSPLSEAFKNFTLNYIASNINN</sequence>
<dbReference type="GO" id="GO:0000976">
    <property type="term" value="F:transcription cis-regulatory region binding"/>
    <property type="evidence" value="ECO:0007669"/>
    <property type="project" value="TreeGrafter"/>
</dbReference>
<comment type="similarity">
    <text evidence="1">Belongs to the LysR transcriptional regulatory family.</text>
</comment>
<dbReference type="Pfam" id="PF00126">
    <property type="entry name" value="HTH_1"/>
    <property type="match status" value="1"/>
</dbReference>
<keyword evidence="3" id="KW-0238">DNA-binding</keyword>
<dbReference type="SUPFAM" id="SSF46785">
    <property type="entry name" value="Winged helix' DNA-binding domain"/>
    <property type="match status" value="1"/>
</dbReference>
<proteinExistence type="inferred from homology"/>
<gene>
    <name evidence="6" type="ORF">EQM13_12325</name>
</gene>
<dbReference type="InterPro" id="IPR036390">
    <property type="entry name" value="WH_DNA-bd_sf"/>
</dbReference>
<dbReference type="OrthoDB" id="9785745at2"/>
<evidence type="ECO:0000256" key="1">
    <source>
        <dbReference type="ARBA" id="ARBA00009437"/>
    </source>
</evidence>
<evidence type="ECO:0000313" key="6">
    <source>
        <dbReference type="EMBL" id="QAT62290.1"/>
    </source>
</evidence>
<organism evidence="6 7">
    <name type="scientific">Acidilutibacter cellobiosedens</name>
    <dbReference type="NCBI Taxonomy" id="2507161"/>
    <lineage>
        <taxon>Bacteria</taxon>
        <taxon>Bacillati</taxon>
        <taxon>Bacillota</taxon>
        <taxon>Tissierellia</taxon>
        <taxon>Tissierellales</taxon>
        <taxon>Acidilutibacteraceae</taxon>
        <taxon>Acidilutibacter</taxon>
    </lineage>
</organism>
<dbReference type="InterPro" id="IPR005119">
    <property type="entry name" value="LysR_subst-bd"/>
</dbReference>
<dbReference type="InterPro" id="IPR000847">
    <property type="entry name" value="LysR_HTH_N"/>
</dbReference>
<evidence type="ECO:0000259" key="5">
    <source>
        <dbReference type="PROSITE" id="PS50931"/>
    </source>
</evidence>
<reference evidence="7" key="1">
    <citation type="submission" date="2019-01" db="EMBL/GenBank/DDBJ databases">
        <title>Draft genomes of a novel of Sporanaerobacter strains.</title>
        <authorList>
            <person name="Ma S."/>
        </authorList>
    </citation>
    <scope>NUCLEOTIDE SEQUENCE [LARGE SCALE GENOMIC DNA]</scope>
    <source>
        <strain evidence="7">NJN-17</strain>
    </source>
</reference>
<dbReference type="SUPFAM" id="SSF53850">
    <property type="entry name" value="Periplasmic binding protein-like II"/>
    <property type="match status" value="1"/>
</dbReference>
<evidence type="ECO:0000256" key="4">
    <source>
        <dbReference type="ARBA" id="ARBA00023163"/>
    </source>
</evidence>
<keyword evidence="2" id="KW-0805">Transcription regulation</keyword>
<dbReference type="PRINTS" id="PR00039">
    <property type="entry name" value="HTHLYSR"/>
</dbReference>
<feature type="domain" description="HTH lysR-type" evidence="5">
    <location>
        <begin position="1"/>
        <end position="58"/>
    </location>
</feature>
<dbReference type="Gene3D" id="1.10.10.10">
    <property type="entry name" value="Winged helix-like DNA-binding domain superfamily/Winged helix DNA-binding domain"/>
    <property type="match status" value="1"/>
</dbReference>
<dbReference type="EMBL" id="CP035282">
    <property type="protein sequence ID" value="QAT62290.1"/>
    <property type="molecule type" value="Genomic_DNA"/>
</dbReference>
<dbReference type="KEGG" id="spoa:EQM13_12325"/>
<accession>A0A410QE80</accession>
<dbReference type="PANTHER" id="PTHR30126:SF64">
    <property type="entry name" value="HTH-TYPE TRANSCRIPTIONAL REGULATOR CITR"/>
    <property type="match status" value="1"/>
</dbReference>
<dbReference type="Pfam" id="PF03466">
    <property type="entry name" value="LysR_substrate"/>
    <property type="match status" value="1"/>
</dbReference>
<dbReference type="FunFam" id="1.10.10.10:FF:000001">
    <property type="entry name" value="LysR family transcriptional regulator"/>
    <property type="match status" value="1"/>
</dbReference>
<keyword evidence="4" id="KW-0804">Transcription</keyword>
<dbReference type="InterPro" id="IPR036388">
    <property type="entry name" value="WH-like_DNA-bd_sf"/>
</dbReference>
<keyword evidence="7" id="KW-1185">Reference proteome</keyword>
<evidence type="ECO:0000256" key="2">
    <source>
        <dbReference type="ARBA" id="ARBA00023015"/>
    </source>
</evidence>
<evidence type="ECO:0000256" key="3">
    <source>
        <dbReference type="ARBA" id="ARBA00023125"/>
    </source>
</evidence>
<dbReference type="Gene3D" id="3.40.190.290">
    <property type="match status" value="1"/>
</dbReference>
<protein>
    <submittedName>
        <fullName evidence="6">LysR family transcriptional regulator</fullName>
    </submittedName>
</protein>
<dbReference type="NCBIfam" id="NF040786">
    <property type="entry name" value="LysR_Sec_metab"/>
    <property type="match status" value="1"/>
</dbReference>
<dbReference type="RefSeq" id="WP_071141354.1">
    <property type="nucleotide sequence ID" value="NZ_CP035282.1"/>
</dbReference>
<dbReference type="AlphaFoldDB" id="A0A410QE80"/>
<evidence type="ECO:0000313" key="7">
    <source>
        <dbReference type="Proteomes" id="UP000287969"/>
    </source>
</evidence>
<name>A0A410QE80_9FIRM</name>
<dbReference type="InterPro" id="IPR047788">
    <property type="entry name" value="LysR-like_Sec_metab"/>
</dbReference>
<dbReference type="Proteomes" id="UP000287969">
    <property type="component" value="Chromosome"/>
</dbReference>